<dbReference type="GO" id="GO:0061630">
    <property type="term" value="F:ubiquitin protein ligase activity"/>
    <property type="evidence" value="ECO:0007669"/>
    <property type="project" value="UniProtKB-EC"/>
</dbReference>
<evidence type="ECO:0000256" key="7">
    <source>
        <dbReference type="ARBA" id="ARBA00022833"/>
    </source>
</evidence>
<reference evidence="11" key="1">
    <citation type="submission" date="2019-09" db="EMBL/GenBank/DDBJ databases">
        <title>Draft genome information of white flower Hibiscus syriacus.</title>
        <authorList>
            <person name="Kim Y.-M."/>
        </authorList>
    </citation>
    <scope>NUCLEOTIDE SEQUENCE [LARGE SCALE GENOMIC DNA]</scope>
    <source>
        <strain evidence="11">YM2019G1</strain>
    </source>
</reference>
<dbReference type="Gene3D" id="3.30.40.10">
    <property type="entry name" value="Zinc/RING finger domain, C3HC4 (zinc finger)"/>
    <property type="match status" value="1"/>
</dbReference>
<evidence type="ECO:0000256" key="9">
    <source>
        <dbReference type="SAM" id="MobiDB-lite"/>
    </source>
</evidence>
<evidence type="ECO:0000256" key="4">
    <source>
        <dbReference type="ARBA" id="ARBA00022723"/>
    </source>
</evidence>
<evidence type="ECO:0000256" key="1">
    <source>
        <dbReference type="ARBA" id="ARBA00000900"/>
    </source>
</evidence>
<evidence type="ECO:0000313" key="12">
    <source>
        <dbReference type="Proteomes" id="UP000436088"/>
    </source>
</evidence>
<accession>A0A6A3AH28</accession>
<dbReference type="InterPro" id="IPR013083">
    <property type="entry name" value="Znf_RING/FYVE/PHD"/>
</dbReference>
<evidence type="ECO:0000259" key="10">
    <source>
        <dbReference type="PROSITE" id="PS50089"/>
    </source>
</evidence>
<evidence type="ECO:0000256" key="5">
    <source>
        <dbReference type="ARBA" id="ARBA00022771"/>
    </source>
</evidence>
<sequence>MGSVCCCLHAEDFEDYMNSNNNIYRNCLCIGCFFQNFIQMCTTLLQRGELHSVPSSIQGTASMNSSVSLDNSLSDMYCSTPRPFPCDVDTRYFRLQRDGLVSRREKGSSHSQEESEPLRGEDDVGSDSLSRGGKWNACEQGSIEQHSKSSQLTSTKTSVGIGYIYSTVEEEDVCPTCLEEYTPENPKIITKCSHHFHLGCIYEWMERSEHCPVCGKVKQLNLAWKFLLQMNVNDNNRR</sequence>
<proteinExistence type="predicted"/>
<organism evidence="11 12">
    <name type="scientific">Hibiscus syriacus</name>
    <name type="common">Rose of Sharon</name>
    <dbReference type="NCBI Taxonomy" id="106335"/>
    <lineage>
        <taxon>Eukaryota</taxon>
        <taxon>Viridiplantae</taxon>
        <taxon>Streptophyta</taxon>
        <taxon>Embryophyta</taxon>
        <taxon>Tracheophyta</taxon>
        <taxon>Spermatophyta</taxon>
        <taxon>Magnoliopsida</taxon>
        <taxon>eudicotyledons</taxon>
        <taxon>Gunneridae</taxon>
        <taxon>Pentapetalae</taxon>
        <taxon>rosids</taxon>
        <taxon>malvids</taxon>
        <taxon>Malvales</taxon>
        <taxon>Malvaceae</taxon>
        <taxon>Malvoideae</taxon>
        <taxon>Hibiscus</taxon>
    </lineage>
</organism>
<dbReference type="CDD" id="cd23116">
    <property type="entry name" value="RING-H2_AIRP1-like"/>
    <property type="match status" value="1"/>
</dbReference>
<dbReference type="OrthoDB" id="8062037at2759"/>
<dbReference type="SMART" id="SM00184">
    <property type="entry name" value="RING"/>
    <property type="match status" value="1"/>
</dbReference>
<keyword evidence="5 8" id="KW-0863">Zinc-finger</keyword>
<comment type="catalytic activity">
    <reaction evidence="1">
        <text>S-ubiquitinyl-[E2 ubiquitin-conjugating enzyme]-L-cysteine + [acceptor protein]-L-lysine = [E2 ubiquitin-conjugating enzyme]-L-cysteine + N(6)-ubiquitinyl-[acceptor protein]-L-lysine.</text>
        <dbReference type="EC" id="2.3.2.27"/>
    </reaction>
</comment>
<feature type="compositionally biased region" description="Basic and acidic residues" evidence="9">
    <location>
        <begin position="103"/>
        <end position="122"/>
    </location>
</feature>
<dbReference type="PANTHER" id="PTHR46463">
    <property type="entry name" value="ZINC FINGER, RING/FYVE/PHD-TYPE"/>
    <property type="match status" value="1"/>
</dbReference>
<keyword evidence="4" id="KW-0479">Metal-binding</keyword>
<gene>
    <name evidence="11" type="ORF">F3Y22_tig00110462pilonHSYRG00269</name>
</gene>
<dbReference type="InterPro" id="IPR001841">
    <property type="entry name" value="Znf_RING"/>
</dbReference>
<name>A0A6A3AH28_HIBSY</name>
<comment type="caution">
    <text evidence="11">The sequence shown here is derived from an EMBL/GenBank/DDBJ whole genome shotgun (WGS) entry which is preliminary data.</text>
</comment>
<evidence type="ECO:0000313" key="11">
    <source>
        <dbReference type="EMBL" id="KAE8703880.1"/>
    </source>
</evidence>
<dbReference type="PROSITE" id="PS50089">
    <property type="entry name" value="ZF_RING_2"/>
    <property type="match status" value="1"/>
</dbReference>
<keyword evidence="6" id="KW-0833">Ubl conjugation pathway</keyword>
<feature type="domain" description="RING-type" evidence="10">
    <location>
        <begin position="174"/>
        <end position="214"/>
    </location>
</feature>
<feature type="region of interest" description="Disordered" evidence="9">
    <location>
        <begin position="103"/>
        <end position="133"/>
    </location>
</feature>
<dbReference type="EC" id="2.3.2.27" evidence="2"/>
<dbReference type="Proteomes" id="UP000436088">
    <property type="component" value="Unassembled WGS sequence"/>
</dbReference>
<evidence type="ECO:0000256" key="3">
    <source>
        <dbReference type="ARBA" id="ARBA00022679"/>
    </source>
</evidence>
<evidence type="ECO:0000256" key="6">
    <source>
        <dbReference type="ARBA" id="ARBA00022786"/>
    </source>
</evidence>
<dbReference type="AlphaFoldDB" id="A0A6A3AH28"/>
<keyword evidence="12" id="KW-1185">Reference proteome</keyword>
<dbReference type="PANTHER" id="PTHR46463:SF86">
    <property type="entry name" value="RING-TYPE DOMAIN-CONTAINING PROTEIN"/>
    <property type="match status" value="1"/>
</dbReference>
<evidence type="ECO:0000256" key="8">
    <source>
        <dbReference type="PROSITE-ProRule" id="PRU00175"/>
    </source>
</evidence>
<dbReference type="GO" id="GO:0008270">
    <property type="term" value="F:zinc ion binding"/>
    <property type="evidence" value="ECO:0007669"/>
    <property type="project" value="UniProtKB-KW"/>
</dbReference>
<protein>
    <recommendedName>
        <fullName evidence="2">RING-type E3 ubiquitin transferase</fullName>
        <ecNumber evidence="2">2.3.2.27</ecNumber>
    </recommendedName>
</protein>
<dbReference type="EMBL" id="VEPZ02000996">
    <property type="protein sequence ID" value="KAE8703880.1"/>
    <property type="molecule type" value="Genomic_DNA"/>
</dbReference>
<keyword evidence="3" id="KW-0808">Transferase</keyword>
<keyword evidence="7" id="KW-0862">Zinc</keyword>
<dbReference type="SUPFAM" id="SSF57850">
    <property type="entry name" value="RING/U-box"/>
    <property type="match status" value="1"/>
</dbReference>
<evidence type="ECO:0000256" key="2">
    <source>
        <dbReference type="ARBA" id="ARBA00012483"/>
    </source>
</evidence>
<dbReference type="Pfam" id="PF13639">
    <property type="entry name" value="zf-RING_2"/>
    <property type="match status" value="1"/>
</dbReference>